<gene>
    <name evidence="3" type="ORF">TWF694_006021</name>
</gene>
<dbReference type="Pfam" id="PF13391">
    <property type="entry name" value="HNH_2"/>
    <property type="match status" value="1"/>
</dbReference>
<proteinExistence type="predicted"/>
<dbReference type="AlphaFoldDB" id="A0AAV9WX22"/>
<name>A0AAV9WX22_9PEZI</name>
<evidence type="ECO:0000256" key="1">
    <source>
        <dbReference type="SAM" id="MobiDB-lite"/>
    </source>
</evidence>
<evidence type="ECO:0000313" key="3">
    <source>
        <dbReference type="EMBL" id="KAK6523126.1"/>
    </source>
</evidence>
<feature type="compositionally biased region" description="Low complexity" evidence="1">
    <location>
        <begin position="89"/>
        <end position="110"/>
    </location>
</feature>
<feature type="region of interest" description="Disordered" evidence="1">
    <location>
        <begin position="1"/>
        <end position="40"/>
    </location>
</feature>
<feature type="region of interest" description="Disordered" evidence="1">
    <location>
        <begin position="350"/>
        <end position="430"/>
    </location>
</feature>
<evidence type="ECO:0000313" key="4">
    <source>
        <dbReference type="Proteomes" id="UP001365542"/>
    </source>
</evidence>
<feature type="compositionally biased region" description="Low complexity" evidence="1">
    <location>
        <begin position="408"/>
        <end position="425"/>
    </location>
</feature>
<organism evidence="3 4">
    <name type="scientific">Orbilia ellipsospora</name>
    <dbReference type="NCBI Taxonomy" id="2528407"/>
    <lineage>
        <taxon>Eukaryota</taxon>
        <taxon>Fungi</taxon>
        <taxon>Dikarya</taxon>
        <taxon>Ascomycota</taxon>
        <taxon>Pezizomycotina</taxon>
        <taxon>Orbiliomycetes</taxon>
        <taxon>Orbiliales</taxon>
        <taxon>Orbiliaceae</taxon>
        <taxon>Orbilia</taxon>
    </lineage>
</organism>
<feature type="compositionally biased region" description="Basic and acidic residues" evidence="1">
    <location>
        <begin position="386"/>
        <end position="407"/>
    </location>
</feature>
<dbReference type="EMBL" id="JAVHJO010000019">
    <property type="protein sequence ID" value="KAK6523126.1"/>
    <property type="molecule type" value="Genomic_DNA"/>
</dbReference>
<feature type="compositionally biased region" description="Polar residues" evidence="1">
    <location>
        <begin position="25"/>
        <end position="40"/>
    </location>
</feature>
<dbReference type="Proteomes" id="UP001365542">
    <property type="component" value="Unassembled WGS sequence"/>
</dbReference>
<feature type="compositionally biased region" description="Low complexity" evidence="1">
    <location>
        <begin position="351"/>
        <end position="364"/>
    </location>
</feature>
<keyword evidence="4" id="KW-1185">Reference proteome</keyword>
<feature type="region of interest" description="Disordered" evidence="1">
    <location>
        <begin position="71"/>
        <end position="111"/>
    </location>
</feature>
<feature type="compositionally biased region" description="Low complexity" evidence="1">
    <location>
        <begin position="71"/>
        <end position="80"/>
    </location>
</feature>
<protein>
    <recommendedName>
        <fullName evidence="2">HNH nuclease domain-containing protein</fullName>
    </recommendedName>
</protein>
<accession>A0AAV9WX22</accession>
<dbReference type="InterPro" id="IPR003615">
    <property type="entry name" value="HNH_nuc"/>
</dbReference>
<reference evidence="3 4" key="1">
    <citation type="submission" date="2019-10" db="EMBL/GenBank/DDBJ databases">
        <authorList>
            <person name="Palmer J.M."/>
        </authorList>
    </citation>
    <scope>NUCLEOTIDE SEQUENCE [LARGE SCALE GENOMIC DNA]</scope>
    <source>
        <strain evidence="3 4">TWF694</strain>
    </source>
</reference>
<evidence type="ECO:0000259" key="2">
    <source>
        <dbReference type="Pfam" id="PF13391"/>
    </source>
</evidence>
<sequence length="464" mass="52394">MDFHEDFDITPRPNKRTVAEREVSTGEQSIRSLSFSVNNSTRRLETLVIEEEEEVGVEEGEERSITIGSFSFSQPISRSPSPRKRRSRTPASQSSSRSSSRNSSSNGSASVLPGGSNLAFSDNLKLSLRKLYQNVCWLCEDAYSGHILDAAHVYAKADAEFQLMFDRGILPFSKVNDASNAIPLCKRCHAHFDKQHPLFIILPVDLEWFLDFERADFQQREECLRQGIDRRRLVPTAEMYRAHLASKKPDTLRNRPDYDLDLECPGGVYEVHLRGDFLTSPRERKRGAREIIGYYTTKIWHGSPTSMLLHACKSLLCVNPGQPWISDEKRRMLLELILLWSREPKIPQTEPVPVLSDLPLPLSVNGNGTTSEVEKAVPNPSNNTQDSREEEQKESESKETAELKEQEVSQPTCSSRVSSSTFVESNPGNFENEKLGAGIPKWQWGPLVTSNDVVRLFSRIEGVV</sequence>
<feature type="domain" description="HNH nuclease" evidence="2">
    <location>
        <begin position="144"/>
        <end position="195"/>
    </location>
</feature>
<comment type="caution">
    <text evidence="3">The sequence shown here is derived from an EMBL/GenBank/DDBJ whole genome shotgun (WGS) entry which is preliminary data.</text>
</comment>